<evidence type="ECO:0000313" key="3">
    <source>
        <dbReference type="EMBL" id="PAT43942.1"/>
    </source>
</evidence>
<name>A0A2A2B1N4_9BURK</name>
<sequence length="371" mass="40358">MSDSPEILTEVRGKTGFITLNRPKALNALSLGMVRELARVLQAWRDDPAVLAIAIRGNGREGPFGAFCAGGDIRFLHRAGSDGNPQLEDFFTEEYQLNHLTHHLGKPYIAFMDGIVMGGGMGISQGADLRIVTERTKMAMPETGIGLFPDVGGGYFLSRAPGHVGEYLALVGNVIGAGDALAFGLADGFMPSEKLAALWDGLAGDFADSQAVSDYVRQQFAAAPESPASAQREAIDRIFGLGSVKAIIEALEGGAHAEDGQATWAAETAQTLRKRSPLMLHVVLEQIRRGRQLSLADDLRMERDLVRHCFYLRDERQKNSETIEGIRALAVDKDHQPQWKPARIEEVDEREVAAFFDSPWPTAAHPLAALD</sequence>
<keyword evidence="1 3" id="KW-0378">Hydrolase</keyword>
<feature type="domain" description="Enoyl-CoA hydratase/isomerase" evidence="2">
    <location>
        <begin position="16"/>
        <end position="356"/>
    </location>
</feature>
<dbReference type="PANTHER" id="PTHR43176">
    <property type="entry name" value="3-HYDROXYISOBUTYRYL-COA HYDROLASE-RELATED"/>
    <property type="match status" value="1"/>
</dbReference>
<dbReference type="InterPro" id="IPR029045">
    <property type="entry name" value="ClpP/crotonase-like_dom_sf"/>
</dbReference>
<dbReference type="CDD" id="cd06558">
    <property type="entry name" value="crotonase-like"/>
    <property type="match status" value="1"/>
</dbReference>
<dbReference type="Proteomes" id="UP000218439">
    <property type="component" value="Unassembled WGS sequence"/>
</dbReference>
<gene>
    <name evidence="3" type="ORF">CK621_01600</name>
</gene>
<dbReference type="InterPro" id="IPR045004">
    <property type="entry name" value="ECH_dom"/>
</dbReference>
<comment type="caution">
    <text evidence="3">The sequence shown here is derived from an EMBL/GenBank/DDBJ whole genome shotgun (WGS) entry which is preliminary data.</text>
</comment>
<evidence type="ECO:0000313" key="4">
    <source>
        <dbReference type="Proteomes" id="UP000218439"/>
    </source>
</evidence>
<dbReference type="GO" id="GO:0003860">
    <property type="term" value="F:3-hydroxyisobutyryl-CoA hydrolase activity"/>
    <property type="evidence" value="ECO:0007669"/>
    <property type="project" value="InterPro"/>
</dbReference>
<accession>A0A2A2B1N4</accession>
<protein>
    <submittedName>
        <fullName evidence="3">3-hydroxyisobutyryl-CoA hydrolase</fullName>
    </submittedName>
</protein>
<reference evidence="3 4" key="1">
    <citation type="submission" date="2017-08" db="EMBL/GenBank/DDBJ databases">
        <title>WGS of Clinical strains of the CDC Group NO-1 linked to zoonotic infections in humans.</title>
        <authorList>
            <person name="Bernier A.-M."/>
            <person name="Bernard K."/>
        </authorList>
    </citation>
    <scope>NUCLEOTIDE SEQUENCE [LARGE SCALE GENOMIC DNA]</scope>
    <source>
        <strain evidence="3 4">NML120219</strain>
    </source>
</reference>
<dbReference type="GO" id="GO:0006574">
    <property type="term" value="P:L-valine catabolic process"/>
    <property type="evidence" value="ECO:0007669"/>
    <property type="project" value="TreeGrafter"/>
</dbReference>
<evidence type="ECO:0000259" key="2">
    <source>
        <dbReference type="Pfam" id="PF16113"/>
    </source>
</evidence>
<dbReference type="Pfam" id="PF16113">
    <property type="entry name" value="ECH_2"/>
    <property type="match status" value="1"/>
</dbReference>
<proteinExistence type="predicted"/>
<dbReference type="EMBL" id="NSJE01000002">
    <property type="protein sequence ID" value="PAT43942.1"/>
    <property type="molecule type" value="Genomic_DNA"/>
</dbReference>
<dbReference type="PANTHER" id="PTHR43176:SF6">
    <property type="entry name" value="3-HYDROXYISOBUTYRYL-COA HYDROLASE"/>
    <property type="match status" value="1"/>
</dbReference>
<dbReference type="NCBIfam" id="NF004127">
    <property type="entry name" value="PRK05617.1"/>
    <property type="match status" value="1"/>
</dbReference>
<organism evidence="3 4">
    <name type="scientific">Vandammella animalimorsus</name>
    <dbReference type="NCBI Taxonomy" id="2029117"/>
    <lineage>
        <taxon>Bacteria</taxon>
        <taxon>Pseudomonadati</taxon>
        <taxon>Pseudomonadota</taxon>
        <taxon>Betaproteobacteria</taxon>
        <taxon>Burkholderiales</taxon>
        <taxon>Comamonadaceae</taxon>
        <taxon>Vandammella</taxon>
    </lineage>
</organism>
<dbReference type="RefSeq" id="WP_095551003.1">
    <property type="nucleotide sequence ID" value="NZ_NSJE01000002.1"/>
</dbReference>
<dbReference type="SUPFAM" id="SSF52096">
    <property type="entry name" value="ClpP/crotonase"/>
    <property type="match status" value="1"/>
</dbReference>
<dbReference type="Gene3D" id="3.90.226.10">
    <property type="entry name" value="2-enoyl-CoA Hydratase, Chain A, domain 1"/>
    <property type="match status" value="1"/>
</dbReference>
<dbReference type="InterPro" id="IPR032259">
    <property type="entry name" value="HIBYL-CoA-H"/>
</dbReference>
<dbReference type="AlphaFoldDB" id="A0A2A2B1N4"/>
<evidence type="ECO:0000256" key="1">
    <source>
        <dbReference type="ARBA" id="ARBA00022801"/>
    </source>
</evidence>